<dbReference type="Pfam" id="PF00072">
    <property type="entry name" value="Response_reg"/>
    <property type="match status" value="1"/>
</dbReference>
<proteinExistence type="predicted"/>
<feature type="modified residue" description="4-aspartylphosphate" evidence="2">
    <location>
        <position position="54"/>
    </location>
</feature>
<feature type="domain" description="Response regulatory" evidence="3">
    <location>
        <begin position="3"/>
        <end position="119"/>
    </location>
</feature>
<dbReference type="SUPFAM" id="SSF52172">
    <property type="entry name" value="CheY-like"/>
    <property type="match status" value="1"/>
</dbReference>
<evidence type="ECO:0000259" key="3">
    <source>
        <dbReference type="PROSITE" id="PS50110"/>
    </source>
</evidence>
<keyword evidence="5" id="KW-1185">Reference proteome</keyword>
<evidence type="ECO:0000313" key="4">
    <source>
        <dbReference type="EMBL" id="MFD1528463.1"/>
    </source>
</evidence>
<evidence type="ECO:0000256" key="1">
    <source>
        <dbReference type="ARBA" id="ARBA00023125"/>
    </source>
</evidence>
<protein>
    <submittedName>
        <fullName evidence="4">Response regulator transcription factor</fullName>
    </submittedName>
</protein>
<dbReference type="InterPro" id="IPR039420">
    <property type="entry name" value="WalR-like"/>
</dbReference>
<dbReference type="CDD" id="cd17535">
    <property type="entry name" value="REC_NarL-like"/>
    <property type="match status" value="1"/>
</dbReference>
<dbReference type="EMBL" id="JBHUCP010000003">
    <property type="protein sequence ID" value="MFD1528463.1"/>
    <property type="molecule type" value="Genomic_DNA"/>
</dbReference>
<comment type="caution">
    <text evidence="4">The sequence shown here is derived from an EMBL/GenBank/DDBJ whole genome shotgun (WGS) entry which is preliminary data.</text>
</comment>
<evidence type="ECO:0000256" key="2">
    <source>
        <dbReference type="PROSITE-ProRule" id="PRU00169"/>
    </source>
</evidence>
<dbReference type="SMART" id="SM00448">
    <property type="entry name" value="REC"/>
    <property type="match status" value="1"/>
</dbReference>
<dbReference type="InterPro" id="IPR058245">
    <property type="entry name" value="NreC/VraR/RcsB-like_REC"/>
</dbReference>
<dbReference type="PANTHER" id="PTHR43214:SF43">
    <property type="entry name" value="TWO-COMPONENT RESPONSE REGULATOR"/>
    <property type="match status" value="1"/>
</dbReference>
<gene>
    <name evidence="4" type="ORF">ACFSCY_03325</name>
</gene>
<dbReference type="Gene3D" id="3.40.50.2300">
    <property type="match status" value="1"/>
</dbReference>
<organism evidence="4 5">
    <name type="scientific">Pseudonocardia aurantiaca</name>
    <dbReference type="NCBI Taxonomy" id="75290"/>
    <lineage>
        <taxon>Bacteria</taxon>
        <taxon>Bacillati</taxon>
        <taxon>Actinomycetota</taxon>
        <taxon>Actinomycetes</taxon>
        <taxon>Pseudonocardiales</taxon>
        <taxon>Pseudonocardiaceae</taxon>
        <taxon>Pseudonocardia</taxon>
    </lineage>
</organism>
<name>A0ABW4FE94_9PSEU</name>
<evidence type="ECO:0000313" key="5">
    <source>
        <dbReference type="Proteomes" id="UP001597145"/>
    </source>
</evidence>
<dbReference type="InterPro" id="IPR001789">
    <property type="entry name" value="Sig_transdc_resp-reg_receiver"/>
</dbReference>
<dbReference type="InterPro" id="IPR011006">
    <property type="entry name" value="CheY-like_superfamily"/>
</dbReference>
<keyword evidence="1" id="KW-0238">DNA-binding</keyword>
<dbReference type="Proteomes" id="UP001597145">
    <property type="component" value="Unassembled WGS sequence"/>
</dbReference>
<dbReference type="PANTHER" id="PTHR43214">
    <property type="entry name" value="TWO-COMPONENT RESPONSE REGULATOR"/>
    <property type="match status" value="1"/>
</dbReference>
<sequence length="137" mass="14171">MIRILVVDDVEAIRLALAALLASVPELAVVGTCSGALQAAAAVLELLPDVVLMDVRMPHVDGIAATAALLALAPELRVLILSSSVDGPVVREAKRVGAVGYLLKSGEPEELVSAVFLAVAGGQWWCEPATEAVRHAT</sequence>
<accession>A0ABW4FE94</accession>
<dbReference type="PROSITE" id="PS50110">
    <property type="entry name" value="RESPONSE_REGULATORY"/>
    <property type="match status" value="1"/>
</dbReference>
<keyword evidence="2" id="KW-0597">Phosphoprotein</keyword>
<dbReference type="RefSeq" id="WP_343969347.1">
    <property type="nucleotide sequence ID" value="NZ_BAAAJG010000001.1"/>
</dbReference>
<reference evidence="5" key="1">
    <citation type="journal article" date="2019" name="Int. J. Syst. Evol. Microbiol.">
        <title>The Global Catalogue of Microorganisms (GCM) 10K type strain sequencing project: providing services to taxonomists for standard genome sequencing and annotation.</title>
        <authorList>
            <consortium name="The Broad Institute Genomics Platform"/>
            <consortium name="The Broad Institute Genome Sequencing Center for Infectious Disease"/>
            <person name="Wu L."/>
            <person name="Ma J."/>
        </authorList>
    </citation>
    <scope>NUCLEOTIDE SEQUENCE [LARGE SCALE GENOMIC DNA]</scope>
    <source>
        <strain evidence="5">JCM 12165</strain>
    </source>
</reference>